<protein>
    <submittedName>
        <fullName evidence="2">Uncharacterized protein</fullName>
    </submittedName>
</protein>
<feature type="region of interest" description="Disordered" evidence="1">
    <location>
        <begin position="1"/>
        <end position="23"/>
    </location>
</feature>
<sequence length="23" mass="2696">MSPAQRRDMSSQIQECSFSLTHR</sequence>
<feature type="compositionally biased region" description="Polar residues" evidence="1">
    <location>
        <begin position="10"/>
        <end position="23"/>
    </location>
</feature>
<evidence type="ECO:0000313" key="2">
    <source>
        <dbReference type="EMBL" id="JAH04235.1"/>
    </source>
</evidence>
<name>A0A0E9PJK3_ANGAN</name>
<dbReference type="EMBL" id="GBXM01104342">
    <property type="protein sequence ID" value="JAH04235.1"/>
    <property type="molecule type" value="Transcribed_RNA"/>
</dbReference>
<accession>A0A0E9PJK3</accession>
<dbReference type="AlphaFoldDB" id="A0A0E9PJK3"/>
<organism evidence="2">
    <name type="scientific">Anguilla anguilla</name>
    <name type="common">European freshwater eel</name>
    <name type="synonym">Muraena anguilla</name>
    <dbReference type="NCBI Taxonomy" id="7936"/>
    <lineage>
        <taxon>Eukaryota</taxon>
        <taxon>Metazoa</taxon>
        <taxon>Chordata</taxon>
        <taxon>Craniata</taxon>
        <taxon>Vertebrata</taxon>
        <taxon>Euteleostomi</taxon>
        <taxon>Actinopterygii</taxon>
        <taxon>Neopterygii</taxon>
        <taxon>Teleostei</taxon>
        <taxon>Anguilliformes</taxon>
        <taxon>Anguillidae</taxon>
        <taxon>Anguilla</taxon>
    </lineage>
</organism>
<evidence type="ECO:0000256" key="1">
    <source>
        <dbReference type="SAM" id="MobiDB-lite"/>
    </source>
</evidence>
<reference evidence="2" key="1">
    <citation type="submission" date="2014-11" db="EMBL/GenBank/DDBJ databases">
        <authorList>
            <person name="Amaro Gonzalez C."/>
        </authorList>
    </citation>
    <scope>NUCLEOTIDE SEQUENCE</scope>
</reference>
<reference evidence="2" key="2">
    <citation type="journal article" date="2015" name="Fish Shellfish Immunol.">
        <title>Early steps in the European eel (Anguilla anguilla)-Vibrio vulnificus interaction in the gills: Role of the RtxA13 toxin.</title>
        <authorList>
            <person name="Callol A."/>
            <person name="Pajuelo D."/>
            <person name="Ebbesson L."/>
            <person name="Teles M."/>
            <person name="MacKenzie S."/>
            <person name="Amaro C."/>
        </authorList>
    </citation>
    <scope>NUCLEOTIDE SEQUENCE</scope>
</reference>
<proteinExistence type="predicted"/>